<feature type="binding site" description="axial binding residue" evidence="7">
    <location>
        <position position="221"/>
    </location>
    <ligand>
        <name>heme</name>
        <dbReference type="ChEBI" id="CHEBI:30413"/>
    </ligand>
    <ligandPart>
        <name>Fe</name>
        <dbReference type="ChEBI" id="CHEBI:18248"/>
    </ligandPart>
</feature>
<sequence length="291" mass="33517">MNFVNEGIFHRLALPDWILSLYKFGRDTKTAYQELEMIENRLASPGEHNDLFSNLLQAREEEKDSSIALSDSDLMGNIFTLLMAGYETSANTLAITLSFLSVYPEVQEKWYEQIKEHVRTGDLPAYTDIPHFTYGMENIQEIKALMIPKEFARDTQIITFDANGQETPVPVPTGVDILLNVVALHNNPKYWDDPYTFRPERFLGDYNRYAWLPFSACPRACIGRRFAEVEMLAVLALIVQRYEITPAHKPEFVHETEKERQARLTDIGKVSFVIQAQNVGLTLQRRDLEHL</sequence>
<dbReference type="PRINTS" id="PR00385">
    <property type="entry name" value="P450"/>
</dbReference>
<dbReference type="Gene3D" id="1.10.630.10">
    <property type="entry name" value="Cytochrome P450"/>
    <property type="match status" value="1"/>
</dbReference>
<evidence type="ECO:0000256" key="3">
    <source>
        <dbReference type="ARBA" id="ARBA00022723"/>
    </source>
</evidence>
<dbReference type="InterPro" id="IPR050196">
    <property type="entry name" value="Cytochrome_P450_Monoox"/>
</dbReference>
<dbReference type="Proteomes" id="UP000007148">
    <property type="component" value="Unassembled WGS sequence"/>
</dbReference>
<dbReference type="EMBL" id="CAFZ01000350">
    <property type="protein sequence ID" value="CCA74754.1"/>
    <property type="molecule type" value="Genomic_DNA"/>
</dbReference>
<comment type="similarity">
    <text evidence="1">Belongs to the cytochrome P450 family.</text>
</comment>
<accession>G4TTW1</accession>
<dbReference type="HOGENOM" id="CLU_001570_25_1_1"/>
<dbReference type="PANTHER" id="PTHR24291">
    <property type="entry name" value="CYTOCHROME P450 FAMILY 4"/>
    <property type="match status" value="1"/>
</dbReference>
<evidence type="ECO:0000313" key="9">
    <source>
        <dbReference type="Proteomes" id="UP000007148"/>
    </source>
</evidence>
<dbReference type="InParanoid" id="G4TTW1"/>
<dbReference type="InterPro" id="IPR036396">
    <property type="entry name" value="Cyt_P450_sf"/>
</dbReference>
<evidence type="ECO:0000256" key="1">
    <source>
        <dbReference type="ARBA" id="ARBA00010617"/>
    </source>
</evidence>
<dbReference type="OMA" id="PPASTIF"/>
<dbReference type="AlphaFoldDB" id="G4TTW1"/>
<keyword evidence="4" id="KW-0560">Oxidoreductase</keyword>
<evidence type="ECO:0000256" key="6">
    <source>
        <dbReference type="ARBA" id="ARBA00023033"/>
    </source>
</evidence>
<keyword evidence="3 7" id="KW-0479">Metal-binding</keyword>
<keyword evidence="9" id="KW-1185">Reference proteome</keyword>
<dbReference type="GO" id="GO:0016705">
    <property type="term" value="F:oxidoreductase activity, acting on paired donors, with incorporation or reduction of molecular oxygen"/>
    <property type="evidence" value="ECO:0007669"/>
    <property type="project" value="InterPro"/>
</dbReference>
<keyword evidence="2 7" id="KW-0349">Heme</keyword>
<evidence type="ECO:0008006" key="10">
    <source>
        <dbReference type="Google" id="ProtNLM"/>
    </source>
</evidence>
<dbReference type="OrthoDB" id="1470350at2759"/>
<comment type="caution">
    <text evidence="8">The sequence shown here is derived from an EMBL/GenBank/DDBJ whole genome shotgun (WGS) entry which is preliminary data.</text>
</comment>
<dbReference type="InterPro" id="IPR002401">
    <property type="entry name" value="Cyt_P450_E_grp-I"/>
</dbReference>
<dbReference type="PRINTS" id="PR00463">
    <property type="entry name" value="EP450I"/>
</dbReference>
<gene>
    <name evidence="8" type="ORF">PIIN_08712</name>
</gene>
<evidence type="ECO:0000313" key="8">
    <source>
        <dbReference type="EMBL" id="CCA74754.1"/>
    </source>
</evidence>
<dbReference type="InterPro" id="IPR001128">
    <property type="entry name" value="Cyt_P450"/>
</dbReference>
<protein>
    <recommendedName>
        <fullName evidence="10">Cytochrome P450</fullName>
    </recommendedName>
</protein>
<dbReference type="Pfam" id="PF00067">
    <property type="entry name" value="p450"/>
    <property type="match status" value="1"/>
</dbReference>
<dbReference type="GO" id="GO:0005506">
    <property type="term" value="F:iron ion binding"/>
    <property type="evidence" value="ECO:0007669"/>
    <property type="project" value="InterPro"/>
</dbReference>
<keyword evidence="6" id="KW-0503">Monooxygenase</keyword>
<keyword evidence="5 7" id="KW-0408">Iron</keyword>
<dbReference type="GO" id="GO:0004497">
    <property type="term" value="F:monooxygenase activity"/>
    <property type="evidence" value="ECO:0007669"/>
    <property type="project" value="UniProtKB-KW"/>
</dbReference>
<dbReference type="GO" id="GO:0020037">
    <property type="term" value="F:heme binding"/>
    <property type="evidence" value="ECO:0007669"/>
    <property type="project" value="InterPro"/>
</dbReference>
<name>G4TTW1_SERID</name>
<organism evidence="8 9">
    <name type="scientific">Serendipita indica (strain DSM 11827)</name>
    <name type="common">Root endophyte fungus</name>
    <name type="synonym">Piriformospora indica</name>
    <dbReference type="NCBI Taxonomy" id="1109443"/>
    <lineage>
        <taxon>Eukaryota</taxon>
        <taxon>Fungi</taxon>
        <taxon>Dikarya</taxon>
        <taxon>Basidiomycota</taxon>
        <taxon>Agaricomycotina</taxon>
        <taxon>Agaricomycetes</taxon>
        <taxon>Sebacinales</taxon>
        <taxon>Serendipitaceae</taxon>
        <taxon>Serendipita</taxon>
    </lineage>
</organism>
<evidence type="ECO:0000256" key="2">
    <source>
        <dbReference type="ARBA" id="ARBA00022617"/>
    </source>
</evidence>
<dbReference type="STRING" id="1109443.G4TTW1"/>
<reference evidence="8 9" key="1">
    <citation type="journal article" date="2011" name="PLoS Pathog.">
        <title>Endophytic Life Strategies Decoded by Genome and Transcriptome Analyses of the Mutualistic Root Symbiont Piriformospora indica.</title>
        <authorList>
            <person name="Zuccaro A."/>
            <person name="Lahrmann U."/>
            <person name="Guldener U."/>
            <person name="Langen G."/>
            <person name="Pfiffi S."/>
            <person name="Biedenkopf D."/>
            <person name="Wong P."/>
            <person name="Samans B."/>
            <person name="Grimm C."/>
            <person name="Basiewicz M."/>
            <person name="Murat C."/>
            <person name="Martin F."/>
            <person name="Kogel K.H."/>
        </authorList>
    </citation>
    <scope>NUCLEOTIDE SEQUENCE [LARGE SCALE GENOMIC DNA]</scope>
    <source>
        <strain evidence="8 9">DSM 11827</strain>
    </source>
</reference>
<dbReference type="PANTHER" id="PTHR24291:SF50">
    <property type="entry name" value="BIFUNCTIONAL ALBAFLAVENONE MONOOXYGENASE_TERPENE SYNTHASE"/>
    <property type="match status" value="1"/>
</dbReference>
<dbReference type="eggNOG" id="KOG0157">
    <property type="taxonomic scope" value="Eukaryota"/>
</dbReference>
<evidence type="ECO:0000256" key="4">
    <source>
        <dbReference type="ARBA" id="ARBA00023002"/>
    </source>
</evidence>
<proteinExistence type="inferred from homology"/>
<evidence type="ECO:0000256" key="5">
    <source>
        <dbReference type="ARBA" id="ARBA00023004"/>
    </source>
</evidence>
<comment type="cofactor">
    <cofactor evidence="7">
        <name>heme</name>
        <dbReference type="ChEBI" id="CHEBI:30413"/>
    </cofactor>
</comment>
<evidence type="ECO:0000256" key="7">
    <source>
        <dbReference type="PIRSR" id="PIRSR602401-1"/>
    </source>
</evidence>
<dbReference type="SUPFAM" id="SSF48264">
    <property type="entry name" value="Cytochrome P450"/>
    <property type="match status" value="1"/>
</dbReference>